<dbReference type="PANTHER" id="PTHR44835:SF1">
    <property type="entry name" value="PROTEIN O-GLCNAC TRANSFERASE"/>
    <property type="match status" value="1"/>
</dbReference>
<name>A0A2K3MWG0_TRIPR</name>
<organism evidence="4 5">
    <name type="scientific">Trifolium pratense</name>
    <name type="common">Red clover</name>
    <dbReference type="NCBI Taxonomy" id="57577"/>
    <lineage>
        <taxon>Eukaryota</taxon>
        <taxon>Viridiplantae</taxon>
        <taxon>Streptophyta</taxon>
        <taxon>Embryophyta</taxon>
        <taxon>Tracheophyta</taxon>
        <taxon>Spermatophyta</taxon>
        <taxon>Magnoliopsida</taxon>
        <taxon>eudicotyledons</taxon>
        <taxon>Gunneridae</taxon>
        <taxon>Pentapetalae</taxon>
        <taxon>rosids</taxon>
        <taxon>fabids</taxon>
        <taxon>Fabales</taxon>
        <taxon>Fabaceae</taxon>
        <taxon>Papilionoideae</taxon>
        <taxon>50 kb inversion clade</taxon>
        <taxon>NPAAA clade</taxon>
        <taxon>Hologalegina</taxon>
        <taxon>IRL clade</taxon>
        <taxon>Trifolieae</taxon>
        <taxon>Trifolium</taxon>
    </lineage>
</organism>
<keyword evidence="2 4" id="KW-0328">Glycosyltransferase</keyword>
<comment type="pathway">
    <text evidence="1">Protein modification; protein glycosylation.</text>
</comment>
<evidence type="ECO:0000313" key="5">
    <source>
        <dbReference type="Proteomes" id="UP000236291"/>
    </source>
</evidence>
<keyword evidence="3 4" id="KW-0808">Transferase</keyword>
<evidence type="ECO:0000313" key="4">
    <source>
        <dbReference type="EMBL" id="PNX95084.1"/>
    </source>
</evidence>
<comment type="caution">
    <text evidence="4">The sequence shown here is derived from an EMBL/GenBank/DDBJ whole genome shotgun (WGS) entry which is preliminary data.</text>
</comment>
<reference evidence="4 5" key="1">
    <citation type="journal article" date="2014" name="Am. J. Bot.">
        <title>Genome assembly and annotation for red clover (Trifolium pratense; Fabaceae).</title>
        <authorList>
            <person name="Istvanek J."/>
            <person name="Jaros M."/>
            <person name="Krenek A."/>
            <person name="Repkova J."/>
        </authorList>
    </citation>
    <scope>NUCLEOTIDE SEQUENCE [LARGE SCALE GENOMIC DNA]</scope>
    <source>
        <strain evidence="5">cv. Tatra</strain>
        <tissue evidence="4">Young leaves</tissue>
    </source>
</reference>
<protein>
    <submittedName>
        <fullName evidence="4">Putative UDP-N-acetylglucosamine-peptide N-acetylglucosaminyltransferase SPINDLY-like protein</fullName>
    </submittedName>
</protein>
<dbReference type="STRING" id="57577.A0A2K3MWG0"/>
<sequence>MVREDQSDILVELTGHNANNTLGMMACRPAPGVAYEKAFYYNWHYADAMYNLGVAYDEMLKVDRYLDNLDKATECY</sequence>
<evidence type="ECO:0000256" key="3">
    <source>
        <dbReference type="ARBA" id="ARBA00022679"/>
    </source>
</evidence>
<dbReference type="Proteomes" id="UP000236291">
    <property type="component" value="Unassembled WGS sequence"/>
</dbReference>
<dbReference type="GO" id="GO:0016757">
    <property type="term" value="F:glycosyltransferase activity"/>
    <property type="evidence" value="ECO:0007669"/>
    <property type="project" value="UniProtKB-KW"/>
</dbReference>
<dbReference type="PROSITE" id="PS51257">
    <property type="entry name" value="PROKAR_LIPOPROTEIN"/>
    <property type="match status" value="1"/>
</dbReference>
<dbReference type="EMBL" id="ASHM01013114">
    <property type="protein sequence ID" value="PNX95084.1"/>
    <property type="molecule type" value="Genomic_DNA"/>
</dbReference>
<dbReference type="PANTHER" id="PTHR44835">
    <property type="entry name" value="UDP-N-ACETYLGLUCOSAMINE--PEPTIDE N-ACETYLGLUCOSAMINYLTRANSFERASE SPINDLY-RELATED"/>
    <property type="match status" value="1"/>
</dbReference>
<evidence type="ECO:0000256" key="1">
    <source>
        <dbReference type="ARBA" id="ARBA00004922"/>
    </source>
</evidence>
<evidence type="ECO:0000256" key="2">
    <source>
        <dbReference type="ARBA" id="ARBA00022676"/>
    </source>
</evidence>
<reference evidence="4 5" key="2">
    <citation type="journal article" date="2017" name="Front. Plant Sci.">
        <title>Gene Classification and Mining of Molecular Markers Useful in Red Clover (Trifolium pratense) Breeding.</title>
        <authorList>
            <person name="Istvanek J."/>
            <person name="Dluhosova J."/>
            <person name="Dluhos P."/>
            <person name="Patkova L."/>
            <person name="Nedelnik J."/>
            <person name="Repkova J."/>
        </authorList>
    </citation>
    <scope>NUCLEOTIDE SEQUENCE [LARGE SCALE GENOMIC DNA]</scope>
    <source>
        <strain evidence="5">cv. Tatra</strain>
        <tissue evidence="4">Young leaves</tissue>
    </source>
</reference>
<gene>
    <name evidence="4" type="ORF">L195_g018266</name>
</gene>
<accession>A0A2K3MWG0</accession>
<dbReference type="InterPro" id="IPR051939">
    <property type="entry name" value="Glycosyltr_41/O-GlcNAc_trsf"/>
</dbReference>
<dbReference type="AlphaFoldDB" id="A0A2K3MWG0"/>
<dbReference type="Gene3D" id="3.40.50.11380">
    <property type="match status" value="1"/>
</dbReference>
<proteinExistence type="predicted"/>